<evidence type="ECO:0000313" key="1">
    <source>
        <dbReference type="EMBL" id="MCH6166228.1"/>
    </source>
</evidence>
<dbReference type="SUPFAM" id="SSF56300">
    <property type="entry name" value="Metallo-dependent phosphatases"/>
    <property type="match status" value="1"/>
</dbReference>
<dbReference type="PANTHER" id="PTHR36303">
    <property type="entry name" value="2',3'-CYCLIC-NUCLEOTIDE 2'-PHOSPHODIESTERASE"/>
    <property type="match status" value="1"/>
</dbReference>
<dbReference type="PANTHER" id="PTHR36303:SF1">
    <property type="entry name" value="2',3'-CYCLIC-NUCLEOTIDE 2'-PHOSPHODIESTERASE"/>
    <property type="match status" value="1"/>
</dbReference>
<protein>
    <submittedName>
        <fullName evidence="1">YmdB family metallophosphoesterase</fullName>
    </submittedName>
</protein>
<dbReference type="InterPro" id="IPR005235">
    <property type="entry name" value="YmdB-like"/>
</dbReference>
<proteinExistence type="predicted"/>
<dbReference type="Pfam" id="PF13277">
    <property type="entry name" value="YmdB"/>
    <property type="match status" value="1"/>
</dbReference>
<sequence>MPRVLFLGDVVGPDAVDYVCERIPTLRRERRVDLVVVNAENALRSGPQIRTGFGMSQDVVRRLVESGVDVITSGNHAWDGDVAEVERVLAHPRVLRPVNMPAGVPGKGTIALCVRGHTITVVNVMSKSAVVEAQPMFQRWLDYPGRVDPLWPAWEAVDRQGATIIDFHGLVISEKQAFAYAVDGQAAAVLGTHTHEATHHLHLLPHGTALVTDVGMTGRLGGVTGIAPAHWVATLRGEDITDLPPYELAEGPMTLGAVVVTIDGTRSTAIERVN</sequence>
<keyword evidence="2" id="KW-1185">Reference proteome</keyword>
<organism evidence="1 2">
    <name type="scientific">Pseudonocardia alaniniphila</name>
    <dbReference type="NCBI Taxonomy" id="75291"/>
    <lineage>
        <taxon>Bacteria</taxon>
        <taxon>Bacillati</taxon>
        <taxon>Actinomycetota</taxon>
        <taxon>Actinomycetes</taxon>
        <taxon>Pseudonocardiales</taxon>
        <taxon>Pseudonocardiaceae</taxon>
        <taxon>Pseudonocardia</taxon>
    </lineage>
</organism>
<accession>A0ABS9TCV4</accession>
<comment type="caution">
    <text evidence="1">The sequence shown here is derived from an EMBL/GenBank/DDBJ whole genome shotgun (WGS) entry which is preliminary data.</text>
</comment>
<dbReference type="RefSeq" id="WP_241036256.1">
    <property type="nucleotide sequence ID" value="NZ_BAAAJF010000020.1"/>
</dbReference>
<gene>
    <name evidence="1" type="ORF">MMF94_11080</name>
</gene>
<reference evidence="1 2" key="1">
    <citation type="submission" date="2022-03" db="EMBL/GenBank/DDBJ databases">
        <title>Pseudonocardia alaer sp. nov., a novel actinomycete isolated from reed forest soil.</title>
        <authorList>
            <person name="Wang L."/>
        </authorList>
    </citation>
    <scope>NUCLEOTIDE SEQUENCE [LARGE SCALE GENOMIC DNA]</scope>
    <source>
        <strain evidence="1 2">Y-16303</strain>
    </source>
</reference>
<dbReference type="Proteomes" id="UP001299970">
    <property type="component" value="Unassembled WGS sequence"/>
</dbReference>
<name>A0ABS9TCV4_9PSEU</name>
<evidence type="ECO:0000313" key="2">
    <source>
        <dbReference type="Proteomes" id="UP001299970"/>
    </source>
</evidence>
<dbReference type="Gene3D" id="3.60.21.10">
    <property type="match status" value="1"/>
</dbReference>
<dbReference type="InterPro" id="IPR029052">
    <property type="entry name" value="Metallo-depent_PP-like"/>
</dbReference>
<dbReference type="EMBL" id="JAKXMK010000008">
    <property type="protein sequence ID" value="MCH6166228.1"/>
    <property type="molecule type" value="Genomic_DNA"/>
</dbReference>